<keyword evidence="6" id="KW-0046">Antibiotic resistance</keyword>
<feature type="transmembrane region" description="Helical" evidence="8">
    <location>
        <begin position="422"/>
        <end position="442"/>
    </location>
</feature>
<geneLocation type="plasmid" evidence="10 11">
    <name>pSCATT</name>
</geneLocation>
<name>F8JIX4_STREN</name>
<reference evidence="11" key="1">
    <citation type="submission" date="2011-12" db="EMBL/GenBank/DDBJ databases">
        <title>Complete genome sequence of Streptomyces cattleya strain DSM 46488.</title>
        <authorList>
            <person name="Ou H.-Y."/>
            <person name="Li P."/>
            <person name="Zhao C."/>
            <person name="O'Hagan D."/>
            <person name="Deng Z."/>
        </authorList>
    </citation>
    <scope>NUCLEOTIDE SEQUENCE [LARGE SCALE GENOMIC DNA]</scope>
    <source>
        <strain evidence="11">ATCC 35852 / DSM 46488 / JCM 4925 / NBRC 14057 / NRRL 8057</strain>
        <plasmid evidence="11">Plasmid pSCATT</plasmid>
    </source>
</reference>
<comment type="subcellular location">
    <subcellularLocation>
        <location evidence="1">Cell membrane</location>
        <topology evidence="1">Multi-pass membrane protein</topology>
    </subcellularLocation>
</comment>
<evidence type="ECO:0000259" key="9">
    <source>
        <dbReference type="PROSITE" id="PS50850"/>
    </source>
</evidence>
<dbReference type="InterPro" id="IPR036259">
    <property type="entry name" value="MFS_trans_sf"/>
</dbReference>
<feature type="transmembrane region" description="Helical" evidence="8">
    <location>
        <begin position="185"/>
        <end position="207"/>
    </location>
</feature>
<feature type="transmembrane region" description="Helical" evidence="8">
    <location>
        <begin position="66"/>
        <end position="86"/>
    </location>
</feature>
<feature type="transmembrane region" description="Helical" evidence="8">
    <location>
        <begin position="157"/>
        <end position="179"/>
    </location>
</feature>
<feature type="transmembrane region" description="Helical" evidence="8">
    <location>
        <begin position="249"/>
        <end position="268"/>
    </location>
</feature>
<dbReference type="PANTHER" id="PTHR42718">
    <property type="entry name" value="MAJOR FACILITATOR SUPERFAMILY MULTIDRUG TRANSPORTER MFSC"/>
    <property type="match status" value="1"/>
</dbReference>
<feature type="transmembrane region" description="Helical" evidence="8">
    <location>
        <begin position="448"/>
        <end position="466"/>
    </location>
</feature>
<evidence type="ECO:0000313" key="10">
    <source>
        <dbReference type="EMBL" id="AEW98940.1"/>
    </source>
</evidence>
<feature type="transmembrane region" description="Helical" evidence="8">
    <location>
        <begin position="381"/>
        <end position="401"/>
    </location>
</feature>
<evidence type="ECO:0000256" key="4">
    <source>
        <dbReference type="ARBA" id="ARBA00022989"/>
    </source>
</evidence>
<dbReference type="OrthoDB" id="9781469at2"/>
<keyword evidence="5 8" id="KW-0472">Membrane</keyword>
<accession>F8JIX4</accession>
<keyword evidence="4 8" id="KW-1133">Transmembrane helix</keyword>
<feature type="transmembrane region" description="Helical" evidence="8">
    <location>
        <begin position="98"/>
        <end position="117"/>
    </location>
</feature>
<evidence type="ECO:0000313" key="11">
    <source>
        <dbReference type="Proteomes" id="UP000007842"/>
    </source>
</evidence>
<feature type="transmembrane region" description="Helical" evidence="8">
    <location>
        <begin position="32"/>
        <end position="54"/>
    </location>
</feature>
<evidence type="ECO:0000256" key="1">
    <source>
        <dbReference type="ARBA" id="ARBA00004651"/>
    </source>
</evidence>
<evidence type="ECO:0000256" key="7">
    <source>
        <dbReference type="SAM" id="MobiDB-lite"/>
    </source>
</evidence>
<dbReference type="Gene3D" id="1.20.1250.20">
    <property type="entry name" value="MFS general substrate transporter like domains"/>
    <property type="match status" value="1"/>
</dbReference>
<keyword evidence="11" id="KW-1185">Reference proteome</keyword>
<evidence type="ECO:0000256" key="6">
    <source>
        <dbReference type="ARBA" id="ARBA00023251"/>
    </source>
</evidence>
<keyword evidence="10" id="KW-0614">Plasmid</keyword>
<dbReference type="HOGENOM" id="CLU_000960_28_2_11"/>
<protein>
    <submittedName>
        <fullName evidence="10">Drug resistance efflux protein</fullName>
    </submittedName>
</protein>
<feature type="transmembrane region" description="Helical" evidence="8">
    <location>
        <begin position="350"/>
        <end position="369"/>
    </location>
</feature>
<evidence type="ECO:0000256" key="5">
    <source>
        <dbReference type="ARBA" id="ARBA00023136"/>
    </source>
</evidence>
<dbReference type="KEGG" id="sct:SCAT_p0989"/>
<organism evidence="10 11">
    <name type="scientific">Streptantibioticus cattleyicolor (strain ATCC 35852 / DSM 46488 / JCM 4925 / NBRC 14057 / NRRL 8057)</name>
    <name type="common">Streptomyces cattleya</name>
    <dbReference type="NCBI Taxonomy" id="1003195"/>
    <lineage>
        <taxon>Bacteria</taxon>
        <taxon>Bacillati</taxon>
        <taxon>Actinomycetota</taxon>
        <taxon>Actinomycetes</taxon>
        <taxon>Kitasatosporales</taxon>
        <taxon>Streptomycetaceae</taxon>
        <taxon>Streptantibioticus</taxon>
    </lineage>
</organism>
<dbReference type="PROSITE" id="PS50850">
    <property type="entry name" value="MFS"/>
    <property type="match status" value="1"/>
</dbReference>
<dbReference type="PATRIC" id="fig|1003195.11.peg.948"/>
<evidence type="ECO:0000256" key="2">
    <source>
        <dbReference type="ARBA" id="ARBA00022448"/>
    </source>
</evidence>
<dbReference type="CDD" id="cd17321">
    <property type="entry name" value="MFS_MMR_MDR_like"/>
    <property type="match status" value="1"/>
</dbReference>
<keyword evidence="2" id="KW-0813">Transport</keyword>
<dbReference type="KEGG" id="scy:SCATT_p07470"/>
<evidence type="ECO:0000256" key="3">
    <source>
        <dbReference type="ARBA" id="ARBA00022692"/>
    </source>
</evidence>
<dbReference type="InterPro" id="IPR020846">
    <property type="entry name" value="MFS_dom"/>
</dbReference>
<dbReference type="PANTHER" id="PTHR42718:SF9">
    <property type="entry name" value="MAJOR FACILITATOR SUPERFAMILY MULTIDRUG TRANSPORTER MFSC"/>
    <property type="match status" value="1"/>
</dbReference>
<feature type="region of interest" description="Disordered" evidence="7">
    <location>
        <begin position="1"/>
        <end position="26"/>
    </location>
</feature>
<dbReference type="Proteomes" id="UP000007842">
    <property type="component" value="Plasmid pSCATT"/>
</dbReference>
<accession>G8XHS5</accession>
<feature type="transmembrane region" description="Helical" evidence="8">
    <location>
        <begin position="280"/>
        <end position="302"/>
    </location>
</feature>
<feature type="transmembrane region" description="Helical" evidence="8">
    <location>
        <begin position="219"/>
        <end position="237"/>
    </location>
</feature>
<evidence type="ECO:0000256" key="8">
    <source>
        <dbReference type="SAM" id="Phobius"/>
    </source>
</evidence>
<dbReference type="SUPFAM" id="SSF103473">
    <property type="entry name" value="MFS general substrate transporter"/>
    <property type="match status" value="1"/>
</dbReference>
<dbReference type="GO" id="GO:0022857">
    <property type="term" value="F:transmembrane transporter activity"/>
    <property type="evidence" value="ECO:0007669"/>
    <property type="project" value="InterPro"/>
</dbReference>
<proteinExistence type="predicted"/>
<sequence length="474" mass="48574">MTTLPDTGHRPHAPTTPPTRASAAPPARTRPALAAVCLGLFMILLDGSALNVALPAVERDVHGSIAVLQWVVNSYTIPLASVLLTAGSIADRWGARRLFAASLAAFTAASVVCGLSPDLTVLVVARAAQGVAAGGLLPTTLTIIARTFPDPVERARAITAWGATGGLALVAGPIGGGVLTDVWGWRAIFLLNVPVGLVTLYLALRYTAETARRAARADLPGQVTAVVALAALVAWLIEGGPLGWTAPVPLALLAVAVAAAVGFVVVELRSAHPMLPPAIFRRAAFTASVAAGFALQFGGYGLQFMLALHLQRSWGLGASATGVYLLPFSAAWVFGTIVVNRRLVGRGPRFLLWTGAAVSFAGALLLLAMTGPGAWPWEVVGTALAGLGCGVFSPSLNASALQAVDPAYAGLGSAVLNTARQVGMALGVALLGTFVALPDALLGLRIDVALVASCFLAVVVLSLRYLPRGIAARR</sequence>
<dbReference type="GO" id="GO:0005886">
    <property type="term" value="C:plasma membrane"/>
    <property type="evidence" value="ECO:0007669"/>
    <property type="project" value="UniProtKB-SubCell"/>
</dbReference>
<feature type="transmembrane region" description="Helical" evidence="8">
    <location>
        <begin position="314"/>
        <end position="338"/>
    </location>
</feature>
<dbReference type="EMBL" id="CP003229">
    <property type="protein sequence ID" value="AEW98940.1"/>
    <property type="molecule type" value="Genomic_DNA"/>
</dbReference>
<dbReference type="Gene3D" id="1.20.1720.10">
    <property type="entry name" value="Multidrug resistance protein D"/>
    <property type="match status" value="1"/>
</dbReference>
<dbReference type="GO" id="GO:0046677">
    <property type="term" value="P:response to antibiotic"/>
    <property type="evidence" value="ECO:0007669"/>
    <property type="project" value="UniProtKB-KW"/>
</dbReference>
<dbReference type="InterPro" id="IPR011701">
    <property type="entry name" value="MFS"/>
</dbReference>
<keyword evidence="3 8" id="KW-0812">Transmembrane</keyword>
<dbReference type="Pfam" id="PF07690">
    <property type="entry name" value="MFS_1"/>
    <property type="match status" value="1"/>
</dbReference>
<dbReference type="AlphaFoldDB" id="F8JIX4"/>
<feature type="domain" description="Major facilitator superfamily (MFS) profile" evidence="9">
    <location>
        <begin position="32"/>
        <end position="470"/>
    </location>
</feature>
<feature type="transmembrane region" description="Helical" evidence="8">
    <location>
        <begin position="123"/>
        <end position="145"/>
    </location>
</feature>
<dbReference type="RefSeq" id="WP_014151438.1">
    <property type="nucleotide sequence ID" value="NC_016113.1"/>
</dbReference>
<gene>
    <name evidence="10" type="ordered locus">SCATT_p07470</name>
</gene>